<comment type="caution">
    <text evidence="2">The sequence shown here is derived from an EMBL/GenBank/DDBJ whole genome shotgun (WGS) entry which is preliminary data.</text>
</comment>
<evidence type="ECO:0000313" key="2">
    <source>
        <dbReference type="EMBL" id="MPM17163.1"/>
    </source>
</evidence>
<dbReference type="PANTHER" id="PTHR45947:SF3">
    <property type="entry name" value="SULFOQUINOVOSYL TRANSFERASE SQD2"/>
    <property type="match status" value="1"/>
</dbReference>
<dbReference type="AlphaFoldDB" id="A0A644XSC1"/>
<keyword evidence="2" id="KW-0808">Transferase</keyword>
<protein>
    <submittedName>
        <fullName evidence="2">Putative glycosyltransferase EpsF</fullName>
        <ecNumber evidence="2">2.4.-.-</ecNumber>
    </submittedName>
</protein>
<organism evidence="2">
    <name type="scientific">bioreactor metagenome</name>
    <dbReference type="NCBI Taxonomy" id="1076179"/>
    <lineage>
        <taxon>unclassified sequences</taxon>
        <taxon>metagenomes</taxon>
        <taxon>ecological metagenomes</taxon>
    </lineage>
</organism>
<accession>A0A644XSC1</accession>
<dbReference type="SUPFAM" id="SSF53756">
    <property type="entry name" value="UDP-Glycosyltransferase/glycogen phosphorylase"/>
    <property type="match status" value="1"/>
</dbReference>
<gene>
    <name evidence="2" type="primary">epsF_11</name>
    <name evidence="2" type="ORF">SDC9_63551</name>
</gene>
<dbReference type="Pfam" id="PF00534">
    <property type="entry name" value="Glycos_transf_1"/>
    <property type="match status" value="1"/>
</dbReference>
<feature type="domain" description="Glycosyl transferase family 1" evidence="1">
    <location>
        <begin position="182"/>
        <end position="327"/>
    </location>
</feature>
<dbReference type="InterPro" id="IPR001296">
    <property type="entry name" value="Glyco_trans_1"/>
</dbReference>
<sequence length="371" mass="40824">MLETPVRVLQVLTVPFKQNGITRCVMNYVSRFEATRVRCDFVAPNAPDEESAELIERTGGQVFVLRHRNADPLNYIHQLSLIVSERNEQIVHAHGNSATLAFEMMAAKLGGAKIRIPHSHNTTCKMKLADKALRGLFRHNYTDAMACGEAAGEWLFEEKPFTVLHNAIAAEHFHFDGNKRAFARGEYGIPEDAFAVCHVGTFNEQKNQRFLIEAFALLLKNRPESVLMLVGEGDLEHACRERAKALGIEEQVKFLGSLPDVSAALSAADVFALPSLHEGLPLTLVEAQCAGLPCVVSDFVTRESALTSLVSFCGIDRAELFAEALASVAAINRELASDEAIAEVRAAGYDVTDNAETLVKWYETLIREAKA</sequence>
<dbReference type="InterPro" id="IPR050194">
    <property type="entry name" value="Glycosyltransferase_grp1"/>
</dbReference>
<reference evidence="2" key="1">
    <citation type="submission" date="2019-08" db="EMBL/GenBank/DDBJ databases">
        <authorList>
            <person name="Kucharzyk K."/>
            <person name="Murdoch R.W."/>
            <person name="Higgins S."/>
            <person name="Loffler F."/>
        </authorList>
    </citation>
    <scope>NUCLEOTIDE SEQUENCE</scope>
</reference>
<dbReference type="EMBL" id="VSSQ01002745">
    <property type="protein sequence ID" value="MPM17163.1"/>
    <property type="molecule type" value="Genomic_DNA"/>
</dbReference>
<dbReference type="GO" id="GO:0016758">
    <property type="term" value="F:hexosyltransferase activity"/>
    <property type="evidence" value="ECO:0007669"/>
    <property type="project" value="TreeGrafter"/>
</dbReference>
<name>A0A644XSC1_9ZZZZ</name>
<dbReference type="EC" id="2.4.-.-" evidence="2"/>
<keyword evidence="2" id="KW-0328">Glycosyltransferase</keyword>
<dbReference type="Gene3D" id="3.40.50.2000">
    <property type="entry name" value="Glycogen Phosphorylase B"/>
    <property type="match status" value="2"/>
</dbReference>
<evidence type="ECO:0000259" key="1">
    <source>
        <dbReference type="Pfam" id="PF00534"/>
    </source>
</evidence>
<dbReference type="PANTHER" id="PTHR45947">
    <property type="entry name" value="SULFOQUINOVOSYL TRANSFERASE SQD2"/>
    <property type="match status" value="1"/>
</dbReference>
<proteinExistence type="predicted"/>